<name>A0A382R7G6_9ZZZZ</name>
<feature type="non-terminal residue" evidence="1">
    <location>
        <position position="261"/>
    </location>
</feature>
<organism evidence="1">
    <name type="scientific">marine metagenome</name>
    <dbReference type="NCBI Taxonomy" id="408172"/>
    <lineage>
        <taxon>unclassified sequences</taxon>
        <taxon>metagenomes</taxon>
        <taxon>ecological metagenomes</taxon>
    </lineage>
</organism>
<dbReference type="EMBL" id="UINC01119258">
    <property type="protein sequence ID" value="SVC92948.1"/>
    <property type="molecule type" value="Genomic_DNA"/>
</dbReference>
<evidence type="ECO:0000313" key="1">
    <source>
        <dbReference type="EMBL" id="SVC92948.1"/>
    </source>
</evidence>
<proteinExistence type="predicted"/>
<accession>A0A382R7G6</accession>
<gene>
    <name evidence="1" type="ORF">METZ01_LOCUS345802</name>
</gene>
<dbReference type="AlphaFoldDB" id="A0A382R7G6"/>
<sequence>MKIKTKLIVGFGLITILLIAAQMLGYRHLKEIQTKSTINVESEQLIVIANSLISNIEDIRKNNNILFVKSEQSKTSSNQEILLNMNRENLGVLKRELPNLELIQLVESGMLTNQLKTVLIQSSLIADLELEHTKLSQGADSSFVGLTDTLDNFIYNAEPMVKEPLDTLSNQIGDKLMVLSTIDIVYKVFKTINNTNISDSERQMVFREIESYKNNLDDIVHFEESLITVDGVDLALDLSRQSDLLIKSVDNTIQSFDEQRD</sequence>
<protein>
    <submittedName>
        <fullName evidence="1">Uncharacterized protein</fullName>
    </submittedName>
</protein>
<reference evidence="1" key="1">
    <citation type="submission" date="2018-05" db="EMBL/GenBank/DDBJ databases">
        <authorList>
            <person name="Lanie J.A."/>
            <person name="Ng W.-L."/>
            <person name="Kazmierczak K.M."/>
            <person name="Andrzejewski T.M."/>
            <person name="Davidsen T.M."/>
            <person name="Wayne K.J."/>
            <person name="Tettelin H."/>
            <person name="Glass J.I."/>
            <person name="Rusch D."/>
            <person name="Podicherti R."/>
            <person name="Tsui H.-C.T."/>
            <person name="Winkler M.E."/>
        </authorList>
    </citation>
    <scope>NUCLEOTIDE SEQUENCE</scope>
</reference>